<gene>
    <name evidence="2" type="ordered locus">Saro_2499</name>
</gene>
<evidence type="ECO:0000313" key="2">
    <source>
        <dbReference type="EMBL" id="ABD26935.1"/>
    </source>
</evidence>
<keyword evidence="3" id="KW-1185">Reference proteome</keyword>
<sequence length="631" mass="68683">MLPLAATCVPVLILLIGSGLDMGRLYKARNRLQSACDAGALAGRRSVSSAGYDDAAKAQAAAFFNANFNEDDLGATETNFATSSADGGSLVEGIATTDVEMVLMNLFGVISVPINVECSATMDIGNTDVTMVLDTTGSMSQTLSGTTTKRIDALRTAMKNFYDTVSAATTGSNARVRYSFVPYSSSVNVGQLIYDLDPDYLVDTWAIQSRTPVFNTVTEQILTGYDTPVTTTASSYSNETTGNDQSYNSTRYNSLSACNTAKPADVAWANYGSATQSSTTTTNSAGQQIVTVTVTQPQRKTTYTCQMSGGRYRIYYYYTTRNYYTYTYNTSNPVYTTVTSQVFSNFAYKQINVDVSSYKKFQTVTVQNGTNGANVSYTWKGCIEERDTEAASSFSYSTVDGMSPSTALDLDIDRVPDSDPATKWAPMWPELGYYRTASSRSSTPVSTLETTSGSQLSAACPYKAQLLQTMSQSAFYAYADALSANGSTYHDLGMLWGLRLSSPDGPWQAMVNETPENGGEVSRHIIFMTDGQMDTNYKVMSTYGIEWHDRRITDDGVTDQDARHTLRFRALCDAAKAKGFRVWVIAFASDLNDDLSYCASASSTFPATNATELNTAFQEIAKNVAELRVYQ</sequence>
<evidence type="ECO:0000259" key="1">
    <source>
        <dbReference type="Pfam" id="PF13400"/>
    </source>
</evidence>
<organism evidence="2 3">
    <name type="scientific">Novosphingobium aromaticivorans (strain ATCC 700278 / DSM 12444 / CCUG 56034 / CIP 105152 / NBRC 16084 / F199)</name>
    <dbReference type="NCBI Taxonomy" id="279238"/>
    <lineage>
        <taxon>Bacteria</taxon>
        <taxon>Pseudomonadati</taxon>
        <taxon>Pseudomonadota</taxon>
        <taxon>Alphaproteobacteria</taxon>
        <taxon>Sphingomonadales</taxon>
        <taxon>Sphingomonadaceae</taxon>
        <taxon>Novosphingobium</taxon>
    </lineage>
</organism>
<evidence type="ECO:0000313" key="3">
    <source>
        <dbReference type="Proteomes" id="UP000009134"/>
    </source>
</evidence>
<dbReference type="InterPro" id="IPR028087">
    <property type="entry name" value="Tad_N"/>
</dbReference>
<feature type="domain" description="Putative Flp pilus-assembly TadG-like N-terminal" evidence="1">
    <location>
        <begin position="3"/>
        <end position="43"/>
    </location>
</feature>
<proteinExistence type="predicted"/>
<dbReference type="SUPFAM" id="SSF53300">
    <property type="entry name" value="vWA-like"/>
    <property type="match status" value="1"/>
</dbReference>
<dbReference type="Proteomes" id="UP000009134">
    <property type="component" value="Chromosome"/>
</dbReference>
<reference evidence="3" key="1">
    <citation type="submission" date="2006-01" db="EMBL/GenBank/DDBJ databases">
        <title>Complete sequence of Novosphingobium aromaticivorans DSM 12444.</title>
        <authorList>
            <consortium name="US DOE Joint Genome Institute"/>
            <person name="Copeland A."/>
            <person name="Lucas S."/>
            <person name="Lapidus A."/>
            <person name="Barry K."/>
            <person name="Detter J.C."/>
            <person name="Glavina T."/>
            <person name="Hammon N."/>
            <person name="Israni S."/>
            <person name="Pitluck S."/>
            <person name="Chain P."/>
            <person name="Malfatti S."/>
            <person name="Shin M."/>
            <person name="Vergez L."/>
            <person name="Schmutz J."/>
            <person name="Larimer F."/>
            <person name="Land M."/>
            <person name="Kyrpides N."/>
            <person name="Ivanova N."/>
            <person name="Fredrickson J."/>
            <person name="Balkwill D."/>
            <person name="Romine M.F."/>
            <person name="Richardson P."/>
        </authorList>
    </citation>
    <scope>NUCLEOTIDE SEQUENCE [LARGE SCALE GENOMIC DNA]</scope>
    <source>
        <strain evidence="3">ATCC 700278 / DSM 12444 / CCUG 56034 / CIP 105152 / NBRC 16084 / F199</strain>
    </source>
</reference>
<dbReference type="EMBL" id="CP000248">
    <property type="protein sequence ID" value="ABD26935.1"/>
    <property type="molecule type" value="Genomic_DNA"/>
</dbReference>
<dbReference type="Gene3D" id="3.40.50.410">
    <property type="entry name" value="von Willebrand factor, type A domain"/>
    <property type="match status" value="2"/>
</dbReference>
<accession>Q2G5D8</accession>
<name>Q2G5D8_NOVAD</name>
<dbReference type="Pfam" id="PF13400">
    <property type="entry name" value="Tad"/>
    <property type="match status" value="1"/>
</dbReference>
<dbReference type="eggNOG" id="COG4961">
    <property type="taxonomic scope" value="Bacteria"/>
</dbReference>
<protein>
    <recommendedName>
        <fullName evidence="1">Putative Flp pilus-assembly TadG-like N-terminal domain-containing protein</fullName>
    </recommendedName>
</protein>
<dbReference type="KEGG" id="nar:Saro_2499"/>
<dbReference type="HOGENOM" id="CLU_442719_0_0_5"/>
<dbReference type="AlphaFoldDB" id="Q2G5D8"/>
<dbReference type="InterPro" id="IPR036465">
    <property type="entry name" value="vWFA_dom_sf"/>
</dbReference>
<dbReference type="STRING" id="279238.Saro_2499"/>